<accession>A0AAD7WHP9</accession>
<protein>
    <recommendedName>
        <fullName evidence="3">Reverse transcriptase domain-containing protein</fullName>
    </recommendedName>
</protein>
<comment type="caution">
    <text evidence="1">The sequence shown here is derived from an EMBL/GenBank/DDBJ whole genome shotgun (WGS) entry which is preliminary data.</text>
</comment>
<sequence>MSLGDCGDPRFPPYSVRGTLLESYWLGCVLSPLLFILDTDDCRTSHPNRHLVKFTDDTVLLPLLSGPAQDHGPALDEFMEWCDTSCLELNVTKTEEMVVFSSRQQESRVSPFMALVQRVLSGPLSPAEILV</sequence>
<proteinExistence type="predicted"/>
<organism evidence="1 2">
    <name type="scientific">Aldrovandia affinis</name>
    <dbReference type="NCBI Taxonomy" id="143900"/>
    <lineage>
        <taxon>Eukaryota</taxon>
        <taxon>Metazoa</taxon>
        <taxon>Chordata</taxon>
        <taxon>Craniata</taxon>
        <taxon>Vertebrata</taxon>
        <taxon>Euteleostomi</taxon>
        <taxon>Actinopterygii</taxon>
        <taxon>Neopterygii</taxon>
        <taxon>Teleostei</taxon>
        <taxon>Notacanthiformes</taxon>
        <taxon>Halosauridae</taxon>
        <taxon>Aldrovandia</taxon>
    </lineage>
</organism>
<gene>
    <name evidence="1" type="ORF">AAFF_G00440320</name>
</gene>
<dbReference type="EMBL" id="JAINUG010000099">
    <property type="protein sequence ID" value="KAJ8397198.1"/>
    <property type="molecule type" value="Genomic_DNA"/>
</dbReference>
<reference evidence="1" key="1">
    <citation type="journal article" date="2023" name="Science">
        <title>Genome structures resolve the early diversification of teleost fishes.</title>
        <authorList>
            <person name="Parey E."/>
            <person name="Louis A."/>
            <person name="Montfort J."/>
            <person name="Bouchez O."/>
            <person name="Roques C."/>
            <person name="Iampietro C."/>
            <person name="Lluch J."/>
            <person name="Castinel A."/>
            <person name="Donnadieu C."/>
            <person name="Desvignes T."/>
            <person name="Floi Bucao C."/>
            <person name="Jouanno E."/>
            <person name="Wen M."/>
            <person name="Mejri S."/>
            <person name="Dirks R."/>
            <person name="Jansen H."/>
            <person name="Henkel C."/>
            <person name="Chen W.J."/>
            <person name="Zahm M."/>
            <person name="Cabau C."/>
            <person name="Klopp C."/>
            <person name="Thompson A.W."/>
            <person name="Robinson-Rechavi M."/>
            <person name="Braasch I."/>
            <person name="Lecointre G."/>
            <person name="Bobe J."/>
            <person name="Postlethwait J.H."/>
            <person name="Berthelot C."/>
            <person name="Roest Crollius H."/>
            <person name="Guiguen Y."/>
        </authorList>
    </citation>
    <scope>NUCLEOTIDE SEQUENCE</scope>
    <source>
        <strain evidence="1">NC1722</strain>
    </source>
</reference>
<evidence type="ECO:0008006" key="3">
    <source>
        <dbReference type="Google" id="ProtNLM"/>
    </source>
</evidence>
<dbReference type="Proteomes" id="UP001221898">
    <property type="component" value="Unassembled WGS sequence"/>
</dbReference>
<dbReference type="AlphaFoldDB" id="A0AAD7WHP9"/>
<name>A0AAD7WHP9_9TELE</name>
<evidence type="ECO:0000313" key="1">
    <source>
        <dbReference type="EMBL" id="KAJ8397198.1"/>
    </source>
</evidence>
<keyword evidence="2" id="KW-1185">Reference proteome</keyword>
<evidence type="ECO:0000313" key="2">
    <source>
        <dbReference type="Proteomes" id="UP001221898"/>
    </source>
</evidence>